<dbReference type="PRINTS" id="PR00111">
    <property type="entry name" value="ABHYDROLASE"/>
</dbReference>
<gene>
    <name evidence="2" type="ORF">FHS92_003123</name>
</gene>
<dbReference type="InterPro" id="IPR000073">
    <property type="entry name" value="AB_hydrolase_1"/>
</dbReference>
<dbReference type="Pfam" id="PF12697">
    <property type="entry name" value="Abhydrolase_6"/>
    <property type="match status" value="1"/>
</dbReference>
<feature type="domain" description="AB hydrolase-1" evidence="1">
    <location>
        <begin position="33"/>
        <end position="273"/>
    </location>
</feature>
<protein>
    <submittedName>
        <fullName evidence="2">Pimeloyl-ACP methyl ester carboxylesterase</fullName>
    </submittedName>
</protein>
<dbReference type="GO" id="GO:0003824">
    <property type="term" value="F:catalytic activity"/>
    <property type="evidence" value="ECO:0007669"/>
    <property type="project" value="InterPro"/>
</dbReference>
<keyword evidence="3" id="KW-1185">Reference proteome</keyword>
<sequence>MTGDPGPKPYQRKEILVDGIETSYLEAGSGKPVVLLHGGEFGGEAEACWEATIPALAEHFRVIAPDLLGFGHTAKVIDFVDGRLRRVRHLARFLEIMRISGAPCVGNSMGGMLLLFDAASEHPLLHPQKIVTISGGGALEMESPHTIALFDYDGSVEGMRKIVTALFHDKKWYDDDAYLERRRASSLLPGAWEAVSAARFRRPVELQQARAPSAIDYSRIATDTLIIAGEQDKIKPYGWWEELTSQMAKARVLLVAEAGHCSQLEQPDEVNRALIAFLGED</sequence>
<dbReference type="AlphaFoldDB" id="A0A841J4U3"/>
<organism evidence="2 3">
    <name type="scientific">Sphingobium subterraneum</name>
    <dbReference type="NCBI Taxonomy" id="627688"/>
    <lineage>
        <taxon>Bacteria</taxon>
        <taxon>Pseudomonadati</taxon>
        <taxon>Pseudomonadota</taxon>
        <taxon>Alphaproteobacteria</taxon>
        <taxon>Sphingomonadales</taxon>
        <taxon>Sphingomonadaceae</taxon>
        <taxon>Sphingobium</taxon>
    </lineage>
</organism>
<dbReference type="PANTHER" id="PTHR46438:SF11">
    <property type="entry name" value="LIPASE-RELATED"/>
    <property type="match status" value="1"/>
</dbReference>
<comment type="caution">
    <text evidence="2">The sequence shown here is derived from an EMBL/GenBank/DDBJ whole genome shotgun (WGS) entry which is preliminary data.</text>
</comment>
<evidence type="ECO:0000313" key="2">
    <source>
        <dbReference type="EMBL" id="MBB6125362.1"/>
    </source>
</evidence>
<proteinExistence type="predicted"/>
<name>A0A841J4U3_9SPHN</name>
<evidence type="ECO:0000259" key="1">
    <source>
        <dbReference type="Pfam" id="PF12697"/>
    </source>
</evidence>
<dbReference type="EMBL" id="JACIJP010000006">
    <property type="protein sequence ID" value="MBB6125362.1"/>
    <property type="molecule type" value="Genomic_DNA"/>
</dbReference>
<evidence type="ECO:0000313" key="3">
    <source>
        <dbReference type="Proteomes" id="UP000552700"/>
    </source>
</evidence>
<dbReference type="InterPro" id="IPR029058">
    <property type="entry name" value="AB_hydrolase_fold"/>
</dbReference>
<dbReference type="SUPFAM" id="SSF53474">
    <property type="entry name" value="alpha/beta-Hydrolases"/>
    <property type="match status" value="1"/>
</dbReference>
<dbReference type="PANTHER" id="PTHR46438">
    <property type="entry name" value="ALPHA/BETA-HYDROLASES SUPERFAMILY PROTEIN"/>
    <property type="match status" value="1"/>
</dbReference>
<dbReference type="Gene3D" id="3.40.50.1820">
    <property type="entry name" value="alpha/beta hydrolase"/>
    <property type="match status" value="1"/>
</dbReference>
<dbReference type="Proteomes" id="UP000552700">
    <property type="component" value="Unassembled WGS sequence"/>
</dbReference>
<reference evidence="2 3" key="1">
    <citation type="submission" date="2020-08" db="EMBL/GenBank/DDBJ databases">
        <title>Genomic Encyclopedia of Type Strains, Phase IV (KMG-IV): sequencing the most valuable type-strain genomes for metagenomic binning, comparative biology and taxonomic classification.</title>
        <authorList>
            <person name="Goeker M."/>
        </authorList>
    </citation>
    <scope>NUCLEOTIDE SEQUENCE [LARGE SCALE GENOMIC DNA]</scope>
    <source>
        <strain evidence="2 3">DSM 102255</strain>
    </source>
</reference>
<dbReference type="RefSeq" id="WP_184081654.1">
    <property type="nucleotide sequence ID" value="NZ_JACIJP010000006.1"/>
</dbReference>
<dbReference type="InterPro" id="IPR000639">
    <property type="entry name" value="Epox_hydrolase-like"/>
</dbReference>
<dbReference type="PRINTS" id="PR00412">
    <property type="entry name" value="EPOXHYDRLASE"/>
</dbReference>
<accession>A0A841J4U3</accession>